<dbReference type="PANTHER" id="PTHR22912:SF151">
    <property type="entry name" value="DIHYDROLIPOYL DEHYDROGENASE, MITOCHONDRIAL"/>
    <property type="match status" value="1"/>
</dbReference>
<dbReference type="InterPro" id="IPR001100">
    <property type="entry name" value="Pyr_nuc-diS_OxRdtase"/>
</dbReference>
<evidence type="ECO:0000256" key="3">
    <source>
        <dbReference type="ARBA" id="ARBA00022827"/>
    </source>
</evidence>
<accession>A0A9D2RQQ6</accession>
<feature type="binding site" evidence="5">
    <location>
        <begin position="191"/>
        <end position="193"/>
    </location>
    <ligand>
        <name>FAD</name>
        <dbReference type="ChEBI" id="CHEBI:57692"/>
    </ligand>
</feature>
<evidence type="ECO:0000256" key="4">
    <source>
        <dbReference type="ARBA" id="ARBA00023027"/>
    </source>
</evidence>
<feature type="binding site" evidence="5">
    <location>
        <position position="328"/>
    </location>
    <ligand>
        <name>NAD(+)</name>
        <dbReference type="ChEBI" id="CHEBI:57540"/>
    </ligand>
</feature>
<gene>
    <name evidence="10" type="ORF">H9786_15645</name>
</gene>
<dbReference type="EMBL" id="DWZH01000130">
    <property type="protein sequence ID" value="HJB11931.1"/>
    <property type="molecule type" value="Genomic_DNA"/>
</dbReference>
<reference evidence="10" key="2">
    <citation type="submission" date="2021-04" db="EMBL/GenBank/DDBJ databases">
        <authorList>
            <person name="Gilroy R."/>
        </authorList>
    </citation>
    <scope>NUCLEOTIDE SEQUENCE</scope>
    <source>
        <strain evidence="10">ChiHjej13B12-24818</strain>
    </source>
</reference>
<dbReference type="Gene3D" id="3.30.390.30">
    <property type="match status" value="1"/>
</dbReference>
<feature type="binding site" evidence="5">
    <location>
        <position position="362"/>
    </location>
    <ligand>
        <name>FAD</name>
        <dbReference type="ChEBI" id="CHEBI:57692"/>
    </ligand>
</feature>
<evidence type="ECO:0000256" key="1">
    <source>
        <dbReference type="ARBA" id="ARBA00007532"/>
    </source>
</evidence>
<organism evidence="10 11">
    <name type="scientific">Candidatus Brachybacterium merdavium</name>
    <dbReference type="NCBI Taxonomy" id="2838513"/>
    <lineage>
        <taxon>Bacteria</taxon>
        <taxon>Bacillati</taxon>
        <taxon>Actinomycetota</taxon>
        <taxon>Actinomycetes</taxon>
        <taxon>Micrococcales</taxon>
        <taxon>Dermabacteraceae</taxon>
        <taxon>Brachybacterium</taxon>
    </lineage>
</organism>
<protein>
    <submittedName>
        <fullName evidence="10">NAD(P)/FAD-dependent oxidoreductase</fullName>
    </submittedName>
</protein>
<keyword evidence="4 5" id="KW-0520">NAD</keyword>
<name>A0A9D2RQQ6_9MICO</name>
<dbReference type="GO" id="GO:0006103">
    <property type="term" value="P:2-oxoglutarate metabolic process"/>
    <property type="evidence" value="ECO:0007669"/>
    <property type="project" value="TreeGrafter"/>
</dbReference>
<comment type="caution">
    <text evidence="10">The sequence shown here is derived from an EMBL/GenBank/DDBJ whole genome shotgun (WGS) entry which is preliminary data.</text>
</comment>
<dbReference type="Proteomes" id="UP000823823">
    <property type="component" value="Unassembled WGS sequence"/>
</dbReference>
<dbReference type="SUPFAM" id="SSF51905">
    <property type="entry name" value="FAD/NAD(P)-binding domain"/>
    <property type="match status" value="1"/>
</dbReference>
<evidence type="ECO:0000313" key="11">
    <source>
        <dbReference type="Proteomes" id="UP000823823"/>
    </source>
</evidence>
<dbReference type="PRINTS" id="PR00411">
    <property type="entry name" value="PNDRDTASEI"/>
</dbReference>
<evidence type="ECO:0000259" key="8">
    <source>
        <dbReference type="Pfam" id="PF02852"/>
    </source>
</evidence>
<evidence type="ECO:0000256" key="5">
    <source>
        <dbReference type="PIRSR" id="PIRSR000350-3"/>
    </source>
</evidence>
<evidence type="ECO:0000259" key="9">
    <source>
        <dbReference type="Pfam" id="PF07992"/>
    </source>
</evidence>
<dbReference type="AlphaFoldDB" id="A0A9D2RQQ6"/>
<dbReference type="PANTHER" id="PTHR22912">
    <property type="entry name" value="DISULFIDE OXIDOREDUCTASE"/>
    <property type="match status" value="1"/>
</dbReference>
<dbReference type="Pfam" id="PF02852">
    <property type="entry name" value="Pyr_redox_dim"/>
    <property type="match status" value="1"/>
</dbReference>
<dbReference type="GO" id="GO:0004148">
    <property type="term" value="F:dihydrolipoyl dehydrogenase (NADH) activity"/>
    <property type="evidence" value="ECO:0007669"/>
    <property type="project" value="TreeGrafter"/>
</dbReference>
<dbReference type="Gene3D" id="3.50.50.60">
    <property type="entry name" value="FAD/NAD(P)-binding domain"/>
    <property type="match status" value="2"/>
</dbReference>
<feature type="binding site" evidence="5">
    <location>
        <position position="66"/>
    </location>
    <ligand>
        <name>FAD</name>
        <dbReference type="ChEBI" id="CHEBI:57692"/>
    </ligand>
</feature>
<dbReference type="GO" id="GO:0050660">
    <property type="term" value="F:flavin adenine dinucleotide binding"/>
    <property type="evidence" value="ECO:0007669"/>
    <property type="project" value="TreeGrafter"/>
</dbReference>
<dbReference type="PIRSF" id="PIRSF000350">
    <property type="entry name" value="Mercury_reductase_MerA"/>
    <property type="match status" value="1"/>
</dbReference>
<reference evidence="10" key="1">
    <citation type="journal article" date="2021" name="PeerJ">
        <title>Extensive microbial diversity within the chicken gut microbiome revealed by metagenomics and culture.</title>
        <authorList>
            <person name="Gilroy R."/>
            <person name="Ravi A."/>
            <person name="Getino M."/>
            <person name="Pursley I."/>
            <person name="Horton D.L."/>
            <person name="Alikhan N.F."/>
            <person name="Baker D."/>
            <person name="Gharbi K."/>
            <person name="Hall N."/>
            <person name="Watson M."/>
            <person name="Adriaenssens E.M."/>
            <person name="Foster-Nyarko E."/>
            <person name="Jarju S."/>
            <person name="Secka A."/>
            <person name="Antonio M."/>
            <person name="Oren A."/>
            <person name="Chaudhuri R.R."/>
            <person name="La Ragione R."/>
            <person name="Hildebrand F."/>
            <person name="Pallen M.J."/>
        </authorList>
    </citation>
    <scope>NUCLEOTIDE SEQUENCE</scope>
    <source>
        <strain evidence="10">ChiHjej13B12-24818</strain>
    </source>
</reference>
<proteinExistence type="inferred from homology"/>
<feature type="region of interest" description="Disordered" evidence="7">
    <location>
        <begin position="130"/>
        <end position="174"/>
    </location>
</feature>
<sequence>MTPDDIPFATDQPTEDLTADVIVIGGGPVGENVAQYAIEDTDLTAILVEHELVGGECSYWACMPSKALLRPVAVADTASHLGGVSSPTVQTDDLLARRDEFVSHYDDSSQIEWTDSAGIQVVRGRARLSGEREVLVEPEADGSGPGDAEAGDAGSESDPARAGGSAADASGSARAGGSVRLRARRAVVLATGSEAIVPGSLSPARPWTSRDVTAVREIPGRLLIVGGGVVAVEAATWMAALGSTVTMLVRGDSLLTGYEPFAGQHVREALEAAGVTIRFGTEAVSASRPEAAGGGDVGRLHGGPVTVTVRSADGQQELSGDELLAATGRKPHLDDVGLENVGLTADDVTGGSLPTWLHAVGDASGETPLTHWGKYRARVIGERIRAGALGQEPQPTVDTAVSPQVVFTDPQVAAVGMTESQAREAGHRVEVSQLPFGSAAGTALLRDDVTGTAQIVVDADTHRLLGVTFVGPEAGEQIHAGTVAIVGQVPVDVLRHAVPTFPAASELWLNLLEQLPRQLRRPA</sequence>
<keyword evidence="2" id="KW-0285">Flavoprotein</keyword>
<feature type="disulfide bond" description="Redox-active" evidence="6">
    <location>
        <begin position="57"/>
        <end position="62"/>
    </location>
</feature>
<keyword evidence="3 5" id="KW-0274">FAD</keyword>
<feature type="binding site" evidence="5">
    <location>
        <begin position="226"/>
        <end position="233"/>
    </location>
    <ligand>
        <name>NAD(+)</name>
        <dbReference type="ChEBI" id="CHEBI:57540"/>
    </ligand>
</feature>
<evidence type="ECO:0000256" key="2">
    <source>
        <dbReference type="ARBA" id="ARBA00022630"/>
    </source>
</evidence>
<evidence type="ECO:0000256" key="7">
    <source>
        <dbReference type="SAM" id="MobiDB-lite"/>
    </source>
</evidence>
<evidence type="ECO:0000313" key="10">
    <source>
        <dbReference type="EMBL" id="HJB11931.1"/>
    </source>
</evidence>
<dbReference type="PRINTS" id="PR00368">
    <property type="entry name" value="FADPNR"/>
</dbReference>
<feature type="domain" description="FAD/NAD(P)-binding" evidence="9">
    <location>
        <begin position="20"/>
        <end position="345"/>
    </location>
</feature>
<dbReference type="InterPro" id="IPR023753">
    <property type="entry name" value="FAD/NAD-binding_dom"/>
</dbReference>
<comment type="similarity">
    <text evidence="1">Belongs to the class-I pyridine nucleotide-disulfide oxidoreductase family.</text>
</comment>
<dbReference type="InterPro" id="IPR016156">
    <property type="entry name" value="FAD/NAD-linked_Rdtase_dimer_sf"/>
</dbReference>
<feature type="compositionally biased region" description="Low complexity" evidence="7">
    <location>
        <begin position="160"/>
        <end position="174"/>
    </location>
</feature>
<evidence type="ECO:0000256" key="6">
    <source>
        <dbReference type="PIRSR" id="PIRSR000350-4"/>
    </source>
</evidence>
<comment type="cofactor">
    <cofactor evidence="5">
        <name>FAD</name>
        <dbReference type="ChEBI" id="CHEBI:57692"/>
    </cofactor>
    <text evidence="5">Binds 1 FAD per subunit.</text>
</comment>
<keyword evidence="5" id="KW-0547">Nucleotide-binding</keyword>
<dbReference type="Pfam" id="PF07992">
    <property type="entry name" value="Pyr_redox_2"/>
    <property type="match status" value="1"/>
</dbReference>
<dbReference type="InterPro" id="IPR050151">
    <property type="entry name" value="Class-I_Pyr_Nuc-Dis_Oxidored"/>
</dbReference>
<feature type="domain" description="Pyridine nucleotide-disulphide oxidoreductase dimerisation" evidence="8">
    <location>
        <begin position="403"/>
        <end position="507"/>
    </location>
</feature>
<dbReference type="InterPro" id="IPR004099">
    <property type="entry name" value="Pyr_nucl-diS_OxRdtase_dimer"/>
</dbReference>
<dbReference type="InterPro" id="IPR036188">
    <property type="entry name" value="FAD/NAD-bd_sf"/>
</dbReference>
<dbReference type="SUPFAM" id="SSF55424">
    <property type="entry name" value="FAD/NAD-linked reductases, dimerisation (C-terminal) domain"/>
    <property type="match status" value="1"/>
</dbReference>